<evidence type="ECO:0000313" key="1">
    <source>
        <dbReference type="EMBL" id="OGY83151.1"/>
    </source>
</evidence>
<gene>
    <name evidence="1" type="ORF">A2898_02660</name>
</gene>
<dbReference type="Proteomes" id="UP000179164">
    <property type="component" value="Unassembled WGS sequence"/>
</dbReference>
<dbReference type="EMBL" id="MHKE01000015">
    <property type="protein sequence ID" value="OGY83151.1"/>
    <property type="molecule type" value="Genomic_DNA"/>
</dbReference>
<protein>
    <submittedName>
        <fullName evidence="1">Uncharacterized protein</fullName>
    </submittedName>
</protein>
<dbReference type="AlphaFoldDB" id="A0A1G2B1T6"/>
<name>A0A1G2B1T6_9BACT</name>
<reference evidence="1 2" key="1">
    <citation type="journal article" date="2016" name="Nat. Commun.">
        <title>Thousands of microbial genomes shed light on interconnected biogeochemical processes in an aquifer system.</title>
        <authorList>
            <person name="Anantharaman K."/>
            <person name="Brown C.T."/>
            <person name="Hug L.A."/>
            <person name="Sharon I."/>
            <person name="Castelle C.J."/>
            <person name="Probst A.J."/>
            <person name="Thomas B.C."/>
            <person name="Singh A."/>
            <person name="Wilkins M.J."/>
            <person name="Karaoz U."/>
            <person name="Brodie E.L."/>
            <person name="Williams K.H."/>
            <person name="Hubbard S.S."/>
            <person name="Banfield J.F."/>
        </authorList>
    </citation>
    <scope>NUCLEOTIDE SEQUENCE [LARGE SCALE GENOMIC DNA]</scope>
</reference>
<evidence type="ECO:0000313" key="2">
    <source>
        <dbReference type="Proteomes" id="UP000179164"/>
    </source>
</evidence>
<proteinExistence type="predicted"/>
<sequence>MHPEEEVQSETWAIQREVSEIIDSCKAKQLPDNVSSKYSPRDLESALQRIREVPLTPNKDEKTASNYYSTMLAKFISTAYVEGRLAHVSETVEAESTLKPDSPYREQITTLRIRNSRRDKSLAPDVLKFLEIGPARWQIMGKTAIESGLVTEEEWKHLEEAMIAEVGYENLEQPARSAASETIVALQRLGNPEALTYLADHARVNDWRLEETGGAIEAVAKNASSEQLERILPRLTPEARVMITDAQNENSLLNSFTDTTDPKRGDVMRWNYQMRDLYPVHSRIATQLRAKDPDTERVRHYYLGRFGRDADIGVQTVEKTAREVGEDPKATLEAYLQHFLSSLVHADSSNVYISEKIPDFVKEYARVSETAPREAWELISKRMFETDKYTREPESFMKTLAEVADVIGASRAEMMKKSLPFLMGPLRERGANGIQSVAYIDQIAAAFGVDRDVVTAACLSEIPRGGQWRSHNTSTEDTIYQTLGSSPDRDIGRLASQFGKEFLALSQGDTDSLAELFRRGSLQASAEERTRLLRSITKVQRPSAVDFLPKLTKAWAGSSVDGAQVSDVIEQFIICDGLGIRAKRTPEGVATQDENTETSLQGLESGFLVHIREALARDAQGVLDHANRRLLKKLFGEEQIEKFLAALPKASDERRNAFTHNEYDRTTTFIKFLAHEHQSEMKLDADEWPILTEYVKRFGLSQTPVLYKYFKNLFRHEQYGDPLPQYQVDSGITTTKELDARNRRIRDLVFSEHPMTEVRDMSPFDMEILESVSGKSTHRFASGRPSMGKIVTDFAEAQEKKTVAPLPEGYEHFTMNLSNVEVQVQTEQIEKDFSVLRDEMLEVIAHPGDISEIRQQAVQALAAELTSVEESLKQKGDNPFIAKRLEELRALQGNVEKAKDSDVLLGTLLSLDLGTSKRIGMVPLIRKLMLHKLFERHYSALQADQLSASISQGPTADGILRMLNIHDDFIKDHLLNVSRKNEEKYWSEETWDKIAKGRKSNKLVNLTKVFDPHISALREASSNFEIIEKGGTQRVEAIPDRGLVGELSGYLADVCYTAEYPLLEKYPNVVPYKFVARDAESGSPAFVGSVLVFEVTTTDGSPALLVRGFDVPNEQKYDIGKFIEKFIDQLGIVAKQRGLKKVLIPGLTGATSNYAMTNRHMESSYKAGNETIGLAETFRFNSYDLTQNCYVAREISDQAAE</sequence>
<comment type="caution">
    <text evidence="1">The sequence shown here is derived from an EMBL/GenBank/DDBJ whole genome shotgun (WGS) entry which is preliminary data.</text>
</comment>
<accession>A0A1G2B1T6</accession>
<organism evidence="1 2">
    <name type="scientific">Candidatus Kerfeldbacteria bacterium RIFCSPLOWO2_01_FULL_48_11</name>
    <dbReference type="NCBI Taxonomy" id="1798543"/>
    <lineage>
        <taxon>Bacteria</taxon>
        <taxon>Candidatus Kerfeldiibacteriota</taxon>
    </lineage>
</organism>
<dbReference type="STRING" id="1798543.A2898_02660"/>